<proteinExistence type="predicted"/>
<evidence type="ECO:0000313" key="2">
    <source>
        <dbReference type="EMBL" id="MBJ8339058.1"/>
    </source>
</evidence>
<feature type="compositionally biased region" description="Polar residues" evidence="1">
    <location>
        <begin position="12"/>
        <end position="22"/>
    </location>
</feature>
<dbReference type="Gene3D" id="3.50.50.60">
    <property type="entry name" value="FAD/NAD(P)-binding domain"/>
    <property type="match status" value="3"/>
</dbReference>
<comment type="caution">
    <text evidence="2">The sequence shown here is derived from an EMBL/GenBank/DDBJ whole genome shotgun (WGS) entry which is preliminary data.</text>
</comment>
<dbReference type="EMBL" id="JAEMNV010000003">
    <property type="protein sequence ID" value="MBJ8339058.1"/>
    <property type="molecule type" value="Genomic_DNA"/>
</dbReference>
<dbReference type="PANTHER" id="PTHR42877:SF4">
    <property type="entry name" value="FAD_NAD(P)-BINDING DOMAIN-CONTAINING PROTEIN-RELATED"/>
    <property type="match status" value="1"/>
</dbReference>
<gene>
    <name evidence="2" type="ORF">JGU71_09190</name>
</gene>
<dbReference type="Proteomes" id="UP000655868">
    <property type="component" value="Unassembled WGS sequence"/>
</dbReference>
<dbReference type="InterPro" id="IPR051209">
    <property type="entry name" value="FAD-bind_Monooxygenase_sf"/>
</dbReference>
<evidence type="ECO:0000313" key="3">
    <source>
        <dbReference type="Proteomes" id="UP000655868"/>
    </source>
</evidence>
<keyword evidence="3" id="KW-1185">Reference proteome</keyword>
<evidence type="ECO:0000256" key="1">
    <source>
        <dbReference type="SAM" id="MobiDB-lite"/>
    </source>
</evidence>
<dbReference type="AlphaFoldDB" id="A0A934NPJ1"/>
<dbReference type="RefSeq" id="WP_199703776.1">
    <property type="nucleotide sequence ID" value="NZ_JAEMNV010000003.1"/>
</dbReference>
<dbReference type="Pfam" id="PF13738">
    <property type="entry name" value="Pyr_redox_3"/>
    <property type="match status" value="1"/>
</dbReference>
<organism evidence="2 3">
    <name type="scientific">Antrihabitans stalagmiti</name>
    <dbReference type="NCBI Taxonomy" id="2799499"/>
    <lineage>
        <taxon>Bacteria</taxon>
        <taxon>Bacillati</taxon>
        <taxon>Actinomycetota</taxon>
        <taxon>Actinomycetes</taxon>
        <taxon>Mycobacteriales</taxon>
        <taxon>Nocardiaceae</taxon>
        <taxon>Antrihabitans</taxon>
    </lineage>
</organism>
<dbReference type="InterPro" id="IPR036188">
    <property type="entry name" value="FAD/NAD-bd_sf"/>
</dbReference>
<dbReference type="PRINTS" id="PR00368">
    <property type="entry name" value="FADPNR"/>
</dbReference>
<name>A0A934NPJ1_9NOCA</name>
<accession>A0A934NPJ1</accession>
<feature type="region of interest" description="Disordered" evidence="1">
    <location>
        <begin position="1"/>
        <end position="22"/>
    </location>
</feature>
<dbReference type="SUPFAM" id="SSF51905">
    <property type="entry name" value="FAD/NAD(P)-binding domain"/>
    <property type="match status" value="2"/>
</dbReference>
<dbReference type="PANTHER" id="PTHR42877">
    <property type="entry name" value="L-ORNITHINE N(5)-MONOOXYGENASE-RELATED"/>
    <property type="match status" value="1"/>
</dbReference>
<protein>
    <submittedName>
        <fullName evidence="2">NAD(P)/FAD-dependent oxidoreductase</fullName>
    </submittedName>
</protein>
<sequence>MTKLRTDAAPNARSSATPSPDHQTVIIGAGPGGICAGVRLKQNDLDDFVILERANEVGGSWRDNDYPGIGVDVPGVTYQYSFARNAKWSRLFPKGAEVKAYHQDVAERFGLMPHLRFGVTVVREVWDETNQVWAIHTADGEIVTARFLISAVGAYIVAKEDPGIAGFADFAGKILRPTDWDHNYDLTGKRVAVIGTGASSVQITPAIAPEVAHLDVYQRTPVWCVPKPDLAMRPWMQKFLGIPGVGAGLSGVSLAAVDVVLRSIIYTPPAVFGPAARGFDAAARAAYRSYLRRTVVDEADREALAPKYGLLGKRPTTSNLFLQAFNRDNVDLVTTPIARITADAIETDDGVTHPIDALVVATGYELFSDPESYRTGTIVGRDGFDLGDFYAENHLQAYESVAVPGLPNRWMLVGPYSWTGTGWHALVEISAGHAVHVIAEAIRRDKLDVEVSAAAHSKYHNMIRKQGRNVQYYFNTINKGLRTYYVNSQGDMPYIRPTSLLSARRASKHVRFDDYEFADTAATSTSERDTAKASA</sequence>
<reference evidence="2" key="1">
    <citation type="submission" date="2020-12" db="EMBL/GenBank/DDBJ databases">
        <title>Antrihabitans popcorni sp. nov. and Antrihabitans auranticaus sp. nov., isolated from a larva cave.</title>
        <authorList>
            <person name="Lee S.D."/>
            <person name="Kim I.S."/>
        </authorList>
    </citation>
    <scope>NUCLEOTIDE SEQUENCE</scope>
    <source>
        <strain evidence="2">YC3-6</strain>
    </source>
</reference>